<accession>A0A8J4AE60</accession>
<dbReference type="EMBL" id="BOPO01000045">
    <property type="protein sequence ID" value="GIL27482.1"/>
    <property type="molecule type" value="Genomic_DNA"/>
</dbReference>
<gene>
    <name evidence="2" type="ORF">NUM_27360</name>
</gene>
<dbReference type="RefSeq" id="WP_207125226.1">
    <property type="nucleotide sequence ID" value="NZ_BOPO01000045.1"/>
</dbReference>
<keyword evidence="3" id="KW-1185">Reference proteome</keyword>
<feature type="region of interest" description="Disordered" evidence="1">
    <location>
        <begin position="1"/>
        <end position="33"/>
    </location>
</feature>
<sequence>MSGTASPTVTRIGTPSATALPDSAPALGSASAVPGSAGAVSASAGAVSASAGAVSASASATGLGSAGGAAFFARPGALTRAAGTLADRAGTLSTMDTEVAATALPAGAFGGVPESATLQQRYAGSLGTVRDGLRAGRRGLTALADGLRGSAAGYRTADTDAATGYRSLLAGESSGSASFDQLIAANRDKVTTALASEQGTLAALRAAQQARSQESLFQRLFDGGHDLGDEIDSAQSRVDLYQSILDDHRKILDFDPTGNGRIVELVGDLDAGTHDVGVLVPGTFANLDNYSGLYDRAKSFVDADPTGGLAMVTWQDGDFPPNLVDAASASWSQDLSPRLADFSHQLRTAIDSSAAAGNDVQVTVAGHSYGGAVVGLAEHDGLDADRVLSIESAGMGHDVWSPADLHDTRPDVRHYSMTAPGDPIGYVQGVQVGNLGHGADPDTFPGTVDLATGNYPDGSELHGVSAHSDVFTYHSDAWWNMYGVFTGGAVTTVAR</sequence>
<reference evidence="3" key="1">
    <citation type="journal article" date="2021" name="Int. J. Syst. Evol. Microbiol.">
        <title>Actinocatenispora comari sp. nov., an endophytic actinomycete isolated from aerial parts of Comarum salesowianum.</title>
        <authorList>
            <person name="Oyunbileg N."/>
            <person name="Iizaka Y."/>
            <person name="Hamada M."/>
            <person name="Davaapurev B.O."/>
            <person name="Fukumoto A."/>
            <person name="Tsetseg B."/>
            <person name="Kato F."/>
            <person name="Tamura T."/>
            <person name="Batkhuu J."/>
            <person name="Anzai Y."/>
        </authorList>
    </citation>
    <scope>NUCLEOTIDE SEQUENCE [LARGE SCALE GENOMIC DNA]</scope>
    <source>
        <strain evidence="3">NUM-2625</strain>
    </source>
</reference>
<dbReference type="Proteomes" id="UP000614996">
    <property type="component" value="Unassembled WGS sequence"/>
</dbReference>
<comment type="caution">
    <text evidence="2">The sequence shown here is derived from an EMBL/GenBank/DDBJ whole genome shotgun (WGS) entry which is preliminary data.</text>
</comment>
<evidence type="ECO:0000313" key="2">
    <source>
        <dbReference type="EMBL" id="GIL27482.1"/>
    </source>
</evidence>
<feature type="compositionally biased region" description="Low complexity" evidence="1">
    <location>
        <begin position="23"/>
        <end position="33"/>
    </location>
</feature>
<proteinExistence type="predicted"/>
<evidence type="ECO:0008006" key="4">
    <source>
        <dbReference type="Google" id="ProtNLM"/>
    </source>
</evidence>
<dbReference type="InterPro" id="IPR029058">
    <property type="entry name" value="AB_hydrolase_fold"/>
</dbReference>
<evidence type="ECO:0000313" key="3">
    <source>
        <dbReference type="Proteomes" id="UP000614996"/>
    </source>
</evidence>
<protein>
    <recommendedName>
        <fullName evidence="4">Alpha/beta hydrolase</fullName>
    </recommendedName>
</protein>
<dbReference type="AlphaFoldDB" id="A0A8J4AE60"/>
<dbReference type="SUPFAM" id="SSF53474">
    <property type="entry name" value="alpha/beta-Hydrolases"/>
    <property type="match status" value="1"/>
</dbReference>
<feature type="compositionally biased region" description="Polar residues" evidence="1">
    <location>
        <begin position="1"/>
        <end position="17"/>
    </location>
</feature>
<evidence type="ECO:0000256" key="1">
    <source>
        <dbReference type="SAM" id="MobiDB-lite"/>
    </source>
</evidence>
<name>A0A8J4AE60_9ACTN</name>
<organism evidence="2 3">
    <name type="scientific">Actinocatenispora comari</name>
    <dbReference type="NCBI Taxonomy" id="2807577"/>
    <lineage>
        <taxon>Bacteria</taxon>
        <taxon>Bacillati</taxon>
        <taxon>Actinomycetota</taxon>
        <taxon>Actinomycetes</taxon>
        <taxon>Micromonosporales</taxon>
        <taxon>Micromonosporaceae</taxon>
        <taxon>Actinocatenispora</taxon>
    </lineage>
</organism>